<dbReference type="RefSeq" id="XP_005092172.1">
    <property type="nucleotide sequence ID" value="XM_005092115.3"/>
</dbReference>
<evidence type="ECO:0000259" key="10">
    <source>
        <dbReference type="Pfam" id="PF23925"/>
    </source>
</evidence>
<dbReference type="InterPro" id="IPR056166">
    <property type="entry name" value="TPR_ELP1"/>
</dbReference>
<organism evidence="12 14">
    <name type="scientific">Aplysia californica</name>
    <name type="common">California sea hare</name>
    <dbReference type="NCBI Taxonomy" id="6500"/>
    <lineage>
        <taxon>Eukaryota</taxon>
        <taxon>Metazoa</taxon>
        <taxon>Spiralia</taxon>
        <taxon>Lophotrochozoa</taxon>
        <taxon>Mollusca</taxon>
        <taxon>Gastropoda</taxon>
        <taxon>Heterobranchia</taxon>
        <taxon>Euthyneura</taxon>
        <taxon>Tectipleura</taxon>
        <taxon>Aplysiida</taxon>
        <taxon>Aplysioidea</taxon>
        <taxon>Aplysiidae</taxon>
        <taxon>Aplysia</taxon>
    </lineage>
</organism>
<evidence type="ECO:0000259" key="11">
    <source>
        <dbReference type="Pfam" id="PF23936"/>
    </source>
</evidence>
<feature type="domain" description="ELP1 alpha-solenoid" evidence="10">
    <location>
        <begin position="705"/>
        <end position="909"/>
    </location>
</feature>
<comment type="subcellular location">
    <subcellularLocation>
        <location evidence="6">Cytoplasm</location>
    </subcellularLocation>
    <subcellularLocation>
        <location evidence="6">Nucleus</location>
    </subcellularLocation>
</comment>
<evidence type="ECO:0000256" key="1">
    <source>
        <dbReference type="ARBA" id="ARBA00005043"/>
    </source>
</evidence>
<dbReference type="InterPro" id="IPR056165">
    <property type="entry name" value="Beta-prop_ELP1_2nd"/>
</dbReference>
<dbReference type="RefSeq" id="XP_005092173.1">
    <property type="nucleotide sequence ID" value="XM_005092116.3"/>
</dbReference>
<evidence type="ECO:0000259" key="8">
    <source>
        <dbReference type="Pfam" id="PF23797"/>
    </source>
</evidence>
<evidence type="ECO:0000256" key="6">
    <source>
        <dbReference type="PIRNR" id="PIRNR017233"/>
    </source>
</evidence>
<dbReference type="SUPFAM" id="SSF69322">
    <property type="entry name" value="Tricorn protease domain 2"/>
    <property type="match status" value="1"/>
</dbReference>
<dbReference type="PANTHER" id="PTHR12747">
    <property type="entry name" value="ELONGATOR COMPLEX PROTEIN 1"/>
    <property type="match status" value="1"/>
</dbReference>
<evidence type="ECO:0000256" key="2">
    <source>
        <dbReference type="ARBA" id="ARBA00006086"/>
    </source>
</evidence>
<dbReference type="PIRSF" id="PIRSF017233">
    <property type="entry name" value="IKAP"/>
    <property type="match status" value="1"/>
</dbReference>
<keyword evidence="4" id="KW-0819">tRNA processing</keyword>
<keyword evidence="6" id="KW-0539">Nucleus</keyword>
<dbReference type="Pfam" id="PF23878">
    <property type="entry name" value="TPR_ELP1"/>
    <property type="match status" value="1"/>
</dbReference>
<dbReference type="SUPFAM" id="SSF101908">
    <property type="entry name" value="Putative isomerase YbhE"/>
    <property type="match status" value="1"/>
</dbReference>
<feature type="domain" description="ELP1 first N-terminal beta-propeller" evidence="7">
    <location>
        <begin position="1"/>
        <end position="349"/>
    </location>
</feature>
<keyword evidence="12" id="KW-1185">Reference proteome</keyword>
<dbReference type="Pfam" id="PF23925">
    <property type="entry name" value="A-sol_ELP1"/>
    <property type="match status" value="1"/>
</dbReference>
<dbReference type="Proteomes" id="UP000694888">
    <property type="component" value="Unplaced"/>
</dbReference>
<evidence type="ECO:0000313" key="14">
    <source>
        <dbReference type="RefSeq" id="XP_005092173.1"/>
    </source>
</evidence>
<dbReference type="Pfam" id="PF23936">
    <property type="entry name" value="HB_ELP1"/>
    <property type="match status" value="1"/>
</dbReference>
<dbReference type="InterPro" id="IPR015943">
    <property type="entry name" value="WD40/YVTN_repeat-like_dom_sf"/>
</dbReference>
<sequence>MRNLRLVDSHVVEGLTAVSETLYLSVDTDVGTVYVATSESLIAFSPETKEVLSSISLQCEGGDNDCGPVGLQYLYDQQAVCVATKDGRMCLWQMNSAELECVGEVAQGLTSMSWSPDLELVVITTGNDTLIIMTREFDAITEVSIIPTDSGEENPINVGWGKKETQFHGSAGKQAAKKQTVHVSPAGPKDNRLPVVRWRGDGQFFVVSTIDPESDARFLYTWSRECTFQSRSEPIDGLQHSLFWKPSGSVIASVQTNQQMKVQDVVFFEKNGLRHGEFRIPESTDCNIFVRSLSWNQDSTVLALCFDESTEDGSQPVSVLQLWTVNNYHWYLKQTLRFTAGVCVAEWDVESFCKLNVVTRGGMYMSYTWAWTTDSSLSSSPEALASVAVIDGDKLLVSPMRTMVVPPPMAAFTLSHPVPVNSVAFNLSKGSNDLAALMSDGRISFWRYKESESPEGGKLGAAGGDGFIPKCSVPTLCAVARIVGLEQSDVPLSVSNLLWLSEQQLLFSTLDDSRLVSLIHTASFNTEENTVVVKKSFPLESHMIGICASSDVKSVIIQLSNGELLKFYPDTDSPLPFESASGSTVAFPYPCTHMAAAIVGNEEVVLGLTEKFRFYVNDVEVASNCTSFGVHNDFLLITTLTHTVRCICKTTKLSDLPKLSDGKAHPFDESIRRVERGSRIVTVVGNDTKLVLQMPRGNLETIHPRALVLSTLKHLLDSDRIQEAFMVMRKHRINMNLLYDHSPSLFLENLDQVIEQIQSVNHLNLFLTDLIEEDVTRTMYTASYQRMPELEGESDQQTQSKVDKICNAALAAFKRLDEDKYLLSIITAYVRKTTPELEQALLLVWSLHGKESTSAGVSAEQALKYLLFLVDVNTLYDVALGTYNFDLVMMVAEKSQKDPKEYIPFLNNLRRLEETYRYYTIDKHLKKYSKALEHISKCGEDHFEECVGLVSDHKLYSKALRLYTPGSAPHKHIAALYGGYLRSKNRHDEAGIMYVKAEEWELALEAFIASHEWRQVFCMAAKLEYSANRLSELAVKVAGHLKGKQRYAEAAQVFEQYAQDPEEAVAALIEGAHWNEALRVMHKYKRLDLIETHLREGLEESWEHHMEMLTAQKEQFNKYKKRLMLVRIQKEKARSIMEGAAEYNDADADLFSDTTSMTGGSVASLTSVNSSRSTVFSKATGSSRTRRKAENKKWSLKEGSVNEEYALVDALAQIIKSTEGLKEETNVLMKTLIQFNYDDKACQLQELLNGFLAQIQASVSTIWIYTPGSCSGGMSLGPNTTASAIAQAMQSGKRVQAEEEKLDPVLLVPPTLSKHLRWKLHMAGGDDEK</sequence>
<dbReference type="InterPro" id="IPR056169">
    <property type="entry name" value="HB_ELP1"/>
</dbReference>
<evidence type="ECO:0000259" key="9">
    <source>
        <dbReference type="Pfam" id="PF23878"/>
    </source>
</evidence>
<dbReference type="Gene3D" id="2.130.10.10">
    <property type="entry name" value="YVTN repeat-like/Quinoprotein amine dehydrogenase"/>
    <property type="match status" value="1"/>
</dbReference>
<dbReference type="Pfam" id="PF04762">
    <property type="entry name" value="Beta-prop_ELP1_1st"/>
    <property type="match status" value="1"/>
</dbReference>
<proteinExistence type="inferred from homology"/>
<dbReference type="InterPro" id="IPR056167">
    <property type="entry name" value="A-sol_ELP1"/>
</dbReference>
<protein>
    <recommendedName>
        <fullName evidence="5 6">Elongator complex protein 1</fullName>
    </recommendedName>
</protein>
<comment type="similarity">
    <text evidence="2 6">Belongs to the ELP1/IKA1 family.</text>
</comment>
<evidence type="ECO:0000259" key="7">
    <source>
        <dbReference type="Pfam" id="PF04762"/>
    </source>
</evidence>
<feature type="domain" description="ELP1 TPR" evidence="9">
    <location>
        <begin position="916"/>
        <end position="1079"/>
    </location>
</feature>
<name>A0ABM0JEY6_APLCA</name>
<dbReference type="InterPro" id="IPR056164">
    <property type="entry name" value="Beta-prop_ELP1_1st"/>
</dbReference>
<accession>A0ABM0JEY6</accession>
<reference evidence="13 14" key="1">
    <citation type="submission" date="2025-05" db="UniProtKB">
        <authorList>
            <consortium name="RefSeq"/>
        </authorList>
    </citation>
    <scope>IDENTIFICATION</scope>
</reference>
<evidence type="ECO:0000256" key="4">
    <source>
        <dbReference type="ARBA" id="ARBA00022694"/>
    </source>
</evidence>
<gene>
    <name evidence="13 14" type="primary">LOC101855233</name>
</gene>
<keyword evidence="3 6" id="KW-0963">Cytoplasm</keyword>
<dbReference type="InterPro" id="IPR006849">
    <property type="entry name" value="Elp1"/>
</dbReference>
<evidence type="ECO:0000256" key="3">
    <source>
        <dbReference type="ARBA" id="ARBA00022490"/>
    </source>
</evidence>
<comment type="pathway">
    <text evidence="1">tRNA modification; 5-methoxycarbonylmethyl-2-thiouridine-tRNA biosynthesis.</text>
</comment>
<dbReference type="Pfam" id="PF23797">
    <property type="entry name" value="Beta-prop_ELP1_2nd"/>
    <property type="match status" value="1"/>
</dbReference>
<evidence type="ECO:0000313" key="12">
    <source>
        <dbReference type="Proteomes" id="UP000694888"/>
    </source>
</evidence>
<dbReference type="GeneID" id="101855233"/>
<feature type="domain" description="ELP1 N-terminal second beta-propeller" evidence="8">
    <location>
        <begin position="389"/>
        <end position="681"/>
    </location>
</feature>
<dbReference type="PANTHER" id="PTHR12747:SF0">
    <property type="entry name" value="ELONGATOR COMPLEX PROTEIN 1"/>
    <property type="match status" value="1"/>
</dbReference>
<evidence type="ECO:0000313" key="13">
    <source>
        <dbReference type="RefSeq" id="XP_005092172.1"/>
    </source>
</evidence>
<comment type="function">
    <text evidence="6">Component of the elongator complex which is required for multiple tRNA modifications, including mcm5U (5-methoxycarbonylmethyl uridine), mcm5s2U (5-methoxycarbonylmethyl-2-thiouridine), and ncm5U (5-carbamoylmethyl uridine). The elongator complex catalyzes formation of carboxymethyluridine in the wobble base at position 34 in tRNAs.</text>
</comment>
<feature type="domain" description="ELP1 three-helical bundle" evidence="11">
    <location>
        <begin position="1088"/>
        <end position="1262"/>
    </location>
</feature>
<evidence type="ECO:0000256" key="5">
    <source>
        <dbReference type="ARBA" id="ARBA00029535"/>
    </source>
</evidence>